<dbReference type="PANTHER" id="PTHR11070:SF2">
    <property type="entry name" value="ATP-DEPENDENT DNA HELICASE SRS2"/>
    <property type="match status" value="1"/>
</dbReference>
<evidence type="ECO:0000256" key="10">
    <source>
        <dbReference type="PROSITE-ProRule" id="PRU00560"/>
    </source>
</evidence>
<dbReference type="InterPro" id="IPR027417">
    <property type="entry name" value="P-loop_NTPase"/>
</dbReference>
<proteinExistence type="predicted"/>
<dbReference type="GO" id="GO:0004527">
    <property type="term" value="F:exonuclease activity"/>
    <property type="evidence" value="ECO:0007669"/>
    <property type="project" value="UniProtKB-ARBA"/>
</dbReference>
<evidence type="ECO:0000256" key="8">
    <source>
        <dbReference type="ARBA" id="ARBA00034923"/>
    </source>
</evidence>
<evidence type="ECO:0000313" key="13">
    <source>
        <dbReference type="EMBL" id="PIN27436.1"/>
    </source>
</evidence>
<evidence type="ECO:0000313" key="14">
    <source>
        <dbReference type="Proteomes" id="UP000230500"/>
    </source>
</evidence>
<keyword evidence="4 10" id="KW-0067">ATP-binding</keyword>
<dbReference type="InterPro" id="IPR014016">
    <property type="entry name" value="UvrD-like_ATP-bd"/>
</dbReference>
<dbReference type="SUPFAM" id="SSF52540">
    <property type="entry name" value="P-loop containing nucleoside triphosphate hydrolases"/>
    <property type="match status" value="1"/>
</dbReference>
<evidence type="ECO:0000259" key="12">
    <source>
        <dbReference type="PROSITE" id="PS51217"/>
    </source>
</evidence>
<dbReference type="InterPro" id="IPR014017">
    <property type="entry name" value="DNA_helicase_UvrD-like_C"/>
</dbReference>
<sequence>MKEMETYDLLDESQRKVVSAQHGHHLVLASPGCGKTHILAQRIRHARQQGLEYADMLCLTFTNRAAREMLNRIRTVMKDDDTSSLQVGNVHHFCSKFLFEEGKVSADTSIIDDEEAISIIAEYRQEGEDAVMNNYKRQQEYKQIILFSHLMFQMEHRHEWKYFLHPECLTDNDREAIKHICHSQGKPYNEQTVLEIYNNAMLYADEADSPYINRQMAESIRALVTKMHYAKLFAEYKEKHAMLDFEDLLLYTYNIYRAGATHRKYKWIQVDEVQDLNAMQLAIIDLLVVDDDPMVMYLGDEQQAIFSFMGAKIEMLSLLKTRCKGNIHHLLQNHRSPKYLLDVFNDYAEHQLHIDRELLPLTDNDAKAQQGDLVVLTSDTVEDETDAVAATSARLLQQDKEATTAVIVNANADADKVSRALERHGVNHLKVSGRDLFDTPAMKTLIAHIAVLNNEQNMLAWSLLLKGLKVFDSKGLARRFVHKLRQLSLSPTDFLLYKDSNYTADFLQNYNDGDIVVFDTETTGLNVFADDIIEIAAIRLHKGEIVGEPLDLYIRTDKPILPKLGEKDNPMYAIYHKKMHSGQLLSPAEALQRFWQYVGNAAILGHNVAYDSNILDYNMRRYTPADSMKNHTNPCFDSLKLIRLLAPGLPSYKLETLLEHFQLAGINSHQAIDDVAATISLVRLCADKATQQQPLQAAFMAHKQVVPYVQRFRAAYAPLFTTALSHCYELKAGSQKALVEEVKNTYNELIAQGLIGEIDRLPYFLRYLELDLLTDESIPNALIEQINRYMLEISTMKESDFCNSKSLDERVYVTTVHKAKGLEFDNVIVFDAAAERYPNKRNTTEKQNQEDARKFYVAMSRAKRRLIVAYSLTARDWHNVSYTRELTPFMDSIAHHFGSSHNCVGFII</sequence>
<dbReference type="PANTHER" id="PTHR11070">
    <property type="entry name" value="UVRD / RECB / PCRA DNA HELICASE FAMILY MEMBER"/>
    <property type="match status" value="1"/>
</dbReference>
<comment type="catalytic activity">
    <reaction evidence="6">
        <text>Couples ATP hydrolysis with the unwinding of duplex DNA by translocating in the 3'-5' direction.</text>
        <dbReference type="EC" id="5.6.2.4"/>
    </reaction>
</comment>
<dbReference type="EC" id="5.6.2.4" evidence="7"/>
<dbReference type="Pfam" id="PF13361">
    <property type="entry name" value="UvrD_C"/>
    <property type="match status" value="1"/>
</dbReference>
<dbReference type="CDD" id="cd06127">
    <property type="entry name" value="DEDDh"/>
    <property type="match status" value="1"/>
</dbReference>
<evidence type="ECO:0000256" key="1">
    <source>
        <dbReference type="ARBA" id="ARBA00022741"/>
    </source>
</evidence>
<dbReference type="SUPFAM" id="SSF53098">
    <property type="entry name" value="Ribonuclease H-like"/>
    <property type="match status" value="1"/>
</dbReference>
<feature type="binding site" evidence="10">
    <location>
        <begin position="29"/>
        <end position="36"/>
    </location>
    <ligand>
        <name>ATP</name>
        <dbReference type="ChEBI" id="CHEBI:30616"/>
    </ligand>
</feature>
<protein>
    <recommendedName>
        <fullName evidence="7">DNA 3'-5' helicase</fullName>
        <ecNumber evidence="7">5.6.2.4</ecNumber>
    </recommendedName>
    <alternativeName>
        <fullName evidence="8">DNA 3'-5' helicase II</fullName>
    </alternativeName>
</protein>
<dbReference type="GO" id="GO:0043138">
    <property type="term" value="F:3'-5' DNA helicase activity"/>
    <property type="evidence" value="ECO:0007669"/>
    <property type="project" value="UniProtKB-EC"/>
</dbReference>
<evidence type="ECO:0000256" key="7">
    <source>
        <dbReference type="ARBA" id="ARBA00034808"/>
    </source>
</evidence>
<evidence type="ECO:0000256" key="2">
    <source>
        <dbReference type="ARBA" id="ARBA00022801"/>
    </source>
</evidence>
<evidence type="ECO:0000256" key="4">
    <source>
        <dbReference type="ARBA" id="ARBA00022840"/>
    </source>
</evidence>
<keyword evidence="1 10" id="KW-0547">Nucleotide-binding</keyword>
<dbReference type="PROSITE" id="PS51217">
    <property type="entry name" value="UVRD_HELICASE_CTER"/>
    <property type="match status" value="1"/>
</dbReference>
<dbReference type="AlphaFoldDB" id="A0A2G9ICE5"/>
<comment type="catalytic activity">
    <reaction evidence="9">
        <text>ATP + H2O = ADP + phosphate + H(+)</text>
        <dbReference type="Rhea" id="RHEA:13065"/>
        <dbReference type="ChEBI" id="CHEBI:15377"/>
        <dbReference type="ChEBI" id="CHEBI:15378"/>
        <dbReference type="ChEBI" id="CHEBI:30616"/>
        <dbReference type="ChEBI" id="CHEBI:43474"/>
        <dbReference type="ChEBI" id="CHEBI:456216"/>
        <dbReference type="EC" id="5.6.2.4"/>
    </reaction>
</comment>
<dbReference type="Gene3D" id="1.10.486.10">
    <property type="entry name" value="PCRA, domain 4"/>
    <property type="match status" value="1"/>
</dbReference>
<dbReference type="GO" id="GO:0016887">
    <property type="term" value="F:ATP hydrolysis activity"/>
    <property type="evidence" value="ECO:0007669"/>
    <property type="project" value="RHEA"/>
</dbReference>
<dbReference type="Proteomes" id="UP000230500">
    <property type="component" value="Unassembled WGS sequence"/>
</dbReference>
<dbReference type="Pfam" id="PF00580">
    <property type="entry name" value="UvrD-helicase"/>
    <property type="match status" value="1"/>
</dbReference>
<dbReference type="SMART" id="SM00479">
    <property type="entry name" value="EXOIII"/>
    <property type="match status" value="1"/>
</dbReference>
<dbReference type="EMBL" id="PESN01000002">
    <property type="protein sequence ID" value="PIN27436.1"/>
    <property type="molecule type" value="Genomic_DNA"/>
</dbReference>
<dbReference type="GO" id="GO:0003677">
    <property type="term" value="F:DNA binding"/>
    <property type="evidence" value="ECO:0007669"/>
    <property type="project" value="InterPro"/>
</dbReference>
<dbReference type="Gene3D" id="3.30.420.10">
    <property type="entry name" value="Ribonuclease H-like superfamily/Ribonuclease H"/>
    <property type="match status" value="1"/>
</dbReference>
<dbReference type="InterPro" id="IPR000212">
    <property type="entry name" value="DNA_helicase_UvrD/REP"/>
</dbReference>
<dbReference type="GO" id="GO:0000725">
    <property type="term" value="P:recombinational repair"/>
    <property type="evidence" value="ECO:0007669"/>
    <property type="project" value="TreeGrafter"/>
</dbReference>
<dbReference type="Gene3D" id="3.40.50.300">
    <property type="entry name" value="P-loop containing nucleotide triphosphate hydrolases"/>
    <property type="match status" value="4"/>
</dbReference>
<dbReference type="InterPro" id="IPR013520">
    <property type="entry name" value="Ribonucl_H"/>
</dbReference>
<evidence type="ECO:0000256" key="5">
    <source>
        <dbReference type="ARBA" id="ARBA00023235"/>
    </source>
</evidence>
<dbReference type="InterPro" id="IPR012337">
    <property type="entry name" value="RNaseH-like_sf"/>
</dbReference>
<dbReference type="GO" id="GO:0005524">
    <property type="term" value="F:ATP binding"/>
    <property type="evidence" value="ECO:0007669"/>
    <property type="project" value="UniProtKB-UniRule"/>
</dbReference>
<organism evidence="13 14">
    <name type="scientific">Prevotella intermedia</name>
    <dbReference type="NCBI Taxonomy" id="28131"/>
    <lineage>
        <taxon>Bacteria</taxon>
        <taxon>Pseudomonadati</taxon>
        <taxon>Bacteroidota</taxon>
        <taxon>Bacteroidia</taxon>
        <taxon>Bacteroidales</taxon>
        <taxon>Prevotellaceae</taxon>
        <taxon>Prevotella</taxon>
    </lineage>
</organism>
<gene>
    <name evidence="13" type="ORF">CUC04_08620</name>
</gene>
<feature type="domain" description="UvrD-like helicase ATP-binding" evidence="11">
    <location>
        <begin position="8"/>
        <end position="337"/>
    </location>
</feature>
<accession>A0A2G9ICE5</accession>
<dbReference type="PROSITE" id="PS51198">
    <property type="entry name" value="UVRD_HELICASE_ATP_BIND"/>
    <property type="match status" value="1"/>
</dbReference>
<reference evidence="13 14" key="1">
    <citation type="submission" date="2017-11" db="EMBL/GenBank/DDBJ databases">
        <title>Genome sequencing of Prevotella intermedia KCOM 2069.</title>
        <authorList>
            <person name="Kook J.-K."/>
            <person name="Park S.-N."/>
            <person name="Lim Y.K."/>
        </authorList>
    </citation>
    <scope>NUCLEOTIDE SEQUENCE [LARGE SCALE GENOMIC DNA]</scope>
    <source>
        <strain evidence="13 14">KCOM 2069</strain>
    </source>
</reference>
<evidence type="ECO:0000256" key="9">
    <source>
        <dbReference type="ARBA" id="ARBA00048988"/>
    </source>
</evidence>
<feature type="domain" description="UvrD-like helicase C-terminal" evidence="12">
    <location>
        <begin position="338"/>
        <end position="821"/>
    </location>
</feature>
<name>A0A2G9ICE5_PREIN</name>
<evidence type="ECO:0000256" key="6">
    <source>
        <dbReference type="ARBA" id="ARBA00034617"/>
    </source>
</evidence>
<keyword evidence="3 10" id="KW-0347">Helicase</keyword>
<keyword evidence="2 10" id="KW-0378">Hydrolase</keyword>
<dbReference type="InterPro" id="IPR036397">
    <property type="entry name" value="RNaseH_sf"/>
</dbReference>
<evidence type="ECO:0000259" key="11">
    <source>
        <dbReference type="PROSITE" id="PS51198"/>
    </source>
</evidence>
<dbReference type="Pfam" id="PF00929">
    <property type="entry name" value="RNase_T"/>
    <property type="match status" value="1"/>
</dbReference>
<keyword evidence="5" id="KW-0413">Isomerase</keyword>
<comment type="caution">
    <text evidence="13">The sequence shown here is derived from an EMBL/GenBank/DDBJ whole genome shotgun (WGS) entry which is preliminary data.</text>
</comment>
<evidence type="ECO:0000256" key="3">
    <source>
        <dbReference type="ARBA" id="ARBA00022806"/>
    </source>
</evidence>
<dbReference type="RefSeq" id="WP_099977332.1">
    <property type="nucleotide sequence ID" value="NZ_PESN01000002.1"/>
</dbReference>